<dbReference type="RefSeq" id="WP_137276254.1">
    <property type="nucleotide sequence ID" value="NZ_QKNX01000002.1"/>
</dbReference>
<proteinExistence type="predicted"/>
<comment type="caution">
    <text evidence="2">The sequence shown here is derived from an EMBL/GenBank/DDBJ whole genome shotgun (WGS) entry which is preliminary data.</text>
</comment>
<evidence type="ECO:0000313" key="3">
    <source>
        <dbReference type="Proteomes" id="UP000308037"/>
    </source>
</evidence>
<dbReference type="OrthoDB" id="312762at2157"/>
<feature type="domain" description="UspA" evidence="1">
    <location>
        <begin position="4"/>
        <end position="143"/>
    </location>
</feature>
<organism evidence="2 3">
    <name type="scientific">Natronomonas salsuginis</name>
    <dbReference type="NCBI Taxonomy" id="2217661"/>
    <lineage>
        <taxon>Archaea</taxon>
        <taxon>Methanobacteriati</taxon>
        <taxon>Methanobacteriota</taxon>
        <taxon>Stenosarchaea group</taxon>
        <taxon>Halobacteria</taxon>
        <taxon>Halobacteriales</taxon>
        <taxon>Natronomonadaceae</taxon>
        <taxon>Natronomonas</taxon>
    </lineage>
</organism>
<dbReference type="SUPFAM" id="SSF52402">
    <property type="entry name" value="Adenine nucleotide alpha hydrolases-like"/>
    <property type="match status" value="1"/>
</dbReference>
<dbReference type="Pfam" id="PF00582">
    <property type="entry name" value="Usp"/>
    <property type="match status" value="1"/>
</dbReference>
<dbReference type="CDD" id="cd00293">
    <property type="entry name" value="USP-like"/>
    <property type="match status" value="1"/>
</dbReference>
<keyword evidence="3" id="KW-1185">Reference proteome</keyword>
<dbReference type="Proteomes" id="UP000308037">
    <property type="component" value="Unassembled WGS sequence"/>
</dbReference>
<protein>
    <submittedName>
        <fullName evidence="2">Universal stress protein</fullName>
    </submittedName>
</protein>
<evidence type="ECO:0000259" key="1">
    <source>
        <dbReference type="Pfam" id="PF00582"/>
    </source>
</evidence>
<dbReference type="InterPro" id="IPR014729">
    <property type="entry name" value="Rossmann-like_a/b/a_fold"/>
</dbReference>
<accession>A0A4U5JEN6</accession>
<reference evidence="2 3" key="1">
    <citation type="submission" date="2019-04" db="EMBL/GenBank/DDBJ databases">
        <title>Natronomonas sp. F20-122 a newhaloarchaeon isolated from a saline saltern of Isla Bacuta, Huelva, Spain.</title>
        <authorList>
            <person name="Duran-Viseras A."/>
            <person name="Sanchez-Porro C."/>
            <person name="Ventosa A."/>
        </authorList>
    </citation>
    <scope>NUCLEOTIDE SEQUENCE [LARGE SCALE GENOMIC DNA]</scope>
    <source>
        <strain evidence="2 3">F20-122</strain>
    </source>
</reference>
<gene>
    <name evidence="2" type="ORF">DM868_07560</name>
</gene>
<dbReference type="AlphaFoldDB" id="A0A4U5JEN6"/>
<dbReference type="Gene3D" id="3.40.50.620">
    <property type="entry name" value="HUPs"/>
    <property type="match status" value="1"/>
</dbReference>
<sequence length="144" mass="14979">MEIDTVLVPVDGTRAAMDAVEYAIAIAERYGACVHALYLLGENAAGVMNDGSVEAEAVADRGEQVMAGIRAAAGTVPVDHSSACGFSVSRLSQHPGSVILDVAEMLDADFIVVPREPVTGDMEAVIEKAAEYVLAYASQPVLSV</sequence>
<dbReference type="EMBL" id="QKNX01000002">
    <property type="protein sequence ID" value="TKR26338.1"/>
    <property type="molecule type" value="Genomic_DNA"/>
</dbReference>
<evidence type="ECO:0000313" key="2">
    <source>
        <dbReference type="EMBL" id="TKR26338.1"/>
    </source>
</evidence>
<dbReference type="InterPro" id="IPR006016">
    <property type="entry name" value="UspA"/>
</dbReference>
<name>A0A4U5JEN6_9EURY</name>